<accession>A0AAD5XV25</accession>
<dbReference type="Proteomes" id="UP001211065">
    <property type="component" value="Unassembled WGS sequence"/>
</dbReference>
<organism evidence="1 2">
    <name type="scientific">Clydaea vesicula</name>
    <dbReference type="NCBI Taxonomy" id="447962"/>
    <lineage>
        <taxon>Eukaryota</taxon>
        <taxon>Fungi</taxon>
        <taxon>Fungi incertae sedis</taxon>
        <taxon>Chytridiomycota</taxon>
        <taxon>Chytridiomycota incertae sedis</taxon>
        <taxon>Chytridiomycetes</taxon>
        <taxon>Lobulomycetales</taxon>
        <taxon>Lobulomycetaceae</taxon>
        <taxon>Clydaea</taxon>
    </lineage>
</organism>
<protein>
    <submittedName>
        <fullName evidence="1">Uncharacterized protein</fullName>
    </submittedName>
</protein>
<proteinExistence type="predicted"/>
<dbReference type="EMBL" id="JADGJW010000398">
    <property type="protein sequence ID" value="KAJ3218061.1"/>
    <property type="molecule type" value="Genomic_DNA"/>
</dbReference>
<comment type="caution">
    <text evidence="1">The sequence shown here is derived from an EMBL/GenBank/DDBJ whole genome shotgun (WGS) entry which is preliminary data.</text>
</comment>
<evidence type="ECO:0000313" key="1">
    <source>
        <dbReference type="EMBL" id="KAJ3218061.1"/>
    </source>
</evidence>
<sequence>MSVGIFHGAIVTFYNIEIPDEFLQIHKRTYEIHGIDGKISGQIVDKFVKFIKLSNIDEVELLNKLCQMESIKSHYGFVIFNLVANIYTDVIAYLEEVSREDPTSTLLKANQNELTTNNENSVLQRILVLITRIIKSIIQKFVCNVDTIRILVPMEGHQLHKSKFDCTATAIILEYRVLSTEAFTDKLKKLIFSKIASLFELEIDNLVRNLIFGNETIKEKYQKNCCFGLLCVDETRFTTQVLEHENVFYCIFKLGTDSSFIFSQTNNVVNNFLLNLMN</sequence>
<reference evidence="1" key="1">
    <citation type="submission" date="2020-05" db="EMBL/GenBank/DDBJ databases">
        <title>Phylogenomic resolution of chytrid fungi.</title>
        <authorList>
            <person name="Stajich J.E."/>
            <person name="Amses K."/>
            <person name="Simmons R."/>
            <person name="Seto K."/>
            <person name="Myers J."/>
            <person name="Bonds A."/>
            <person name="Quandt C.A."/>
            <person name="Barry K."/>
            <person name="Liu P."/>
            <person name="Grigoriev I."/>
            <person name="Longcore J.E."/>
            <person name="James T.Y."/>
        </authorList>
    </citation>
    <scope>NUCLEOTIDE SEQUENCE</scope>
    <source>
        <strain evidence="1">JEL0476</strain>
    </source>
</reference>
<dbReference type="AlphaFoldDB" id="A0AAD5XV25"/>
<gene>
    <name evidence="1" type="ORF">HK099_005205</name>
</gene>
<keyword evidence="2" id="KW-1185">Reference proteome</keyword>
<evidence type="ECO:0000313" key="2">
    <source>
        <dbReference type="Proteomes" id="UP001211065"/>
    </source>
</evidence>
<name>A0AAD5XV25_9FUNG</name>